<feature type="transmembrane region" description="Helical" evidence="1">
    <location>
        <begin position="93"/>
        <end position="114"/>
    </location>
</feature>
<name>A0A6C1B0T3_9RHOO</name>
<accession>A0A6C1B0T3</accession>
<dbReference type="PANTHER" id="PTHR39594">
    <property type="entry name" value="PROTEIN YCHQ"/>
    <property type="match status" value="1"/>
</dbReference>
<proteinExistence type="predicted"/>
<evidence type="ECO:0000313" key="2">
    <source>
        <dbReference type="EMBL" id="QID17212.1"/>
    </source>
</evidence>
<keyword evidence="3" id="KW-1185">Reference proteome</keyword>
<evidence type="ECO:0000256" key="1">
    <source>
        <dbReference type="SAM" id="Phobius"/>
    </source>
</evidence>
<reference evidence="2 3" key="1">
    <citation type="submission" date="2020-02" db="EMBL/GenBank/DDBJ databases">
        <title>Nitrogenibacter mangrovi gen. nov., sp. nov. isolated from mangrove sediment, a denitrifying betaproteobacterium.</title>
        <authorList>
            <person name="Liao H."/>
            <person name="Tian Y."/>
        </authorList>
    </citation>
    <scope>NUCLEOTIDE SEQUENCE [LARGE SCALE GENOMIC DNA]</scope>
    <source>
        <strain evidence="2 3">M9-3-2</strain>
    </source>
</reference>
<dbReference type="PIRSF" id="PIRSF005610">
    <property type="entry name" value="SirB"/>
    <property type="match status" value="1"/>
</dbReference>
<dbReference type="EMBL" id="CP048836">
    <property type="protein sequence ID" value="QID17212.1"/>
    <property type="molecule type" value="Genomic_DNA"/>
</dbReference>
<keyword evidence="1" id="KW-0812">Transmembrane</keyword>
<dbReference type="GO" id="GO:0005886">
    <property type="term" value="C:plasma membrane"/>
    <property type="evidence" value="ECO:0007669"/>
    <property type="project" value="TreeGrafter"/>
</dbReference>
<organism evidence="2 3">
    <name type="scientific">Nitrogeniibacter mangrovi</name>
    <dbReference type="NCBI Taxonomy" id="2016596"/>
    <lineage>
        <taxon>Bacteria</taxon>
        <taxon>Pseudomonadati</taxon>
        <taxon>Pseudomonadota</taxon>
        <taxon>Betaproteobacteria</taxon>
        <taxon>Rhodocyclales</taxon>
        <taxon>Zoogloeaceae</taxon>
        <taxon>Nitrogeniibacter</taxon>
    </lineage>
</organism>
<dbReference type="Proteomes" id="UP000501991">
    <property type="component" value="Chromosome"/>
</dbReference>
<evidence type="ECO:0000313" key="3">
    <source>
        <dbReference type="Proteomes" id="UP000501991"/>
    </source>
</evidence>
<feature type="transmembrane region" description="Helical" evidence="1">
    <location>
        <begin position="67"/>
        <end position="86"/>
    </location>
</feature>
<dbReference type="AlphaFoldDB" id="A0A6C1B0T3"/>
<dbReference type="PANTHER" id="PTHR39594:SF1">
    <property type="entry name" value="PROTEIN YCHQ"/>
    <property type="match status" value="1"/>
</dbReference>
<gene>
    <name evidence="2" type="ORF">G3580_05875</name>
</gene>
<dbReference type="InterPro" id="IPR007360">
    <property type="entry name" value="SirB"/>
</dbReference>
<dbReference type="Pfam" id="PF04247">
    <property type="entry name" value="SirB"/>
    <property type="match status" value="1"/>
</dbReference>
<protein>
    <submittedName>
        <fullName evidence="2">SirB2 family protein</fullName>
    </submittedName>
</protein>
<keyword evidence="1" id="KW-1133">Transmembrane helix</keyword>
<sequence>MYQVIKHVHLTSVALSLAGFLLRGFWMVTGSPLLKARLTRVLPHVVDTVLLGSALALVSFYDSVPAWVWAKVIGLLCYIVLGTIALKRGRTLTIRLVAMGAALLTFAWIVSVALTKQPAGFLA</sequence>
<feature type="transmembrane region" description="Helical" evidence="1">
    <location>
        <begin position="12"/>
        <end position="29"/>
    </location>
</feature>
<keyword evidence="1" id="KW-0472">Membrane</keyword>
<dbReference type="KEGG" id="azq:G3580_05875"/>
<dbReference type="RefSeq" id="WP_173764377.1">
    <property type="nucleotide sequence ID" value="NZ_CP048836.1"/>
</dbReference>